<dbReference type="Proteomes" id="UP000037482">
    <property type="component" value="Unassembled WGS sequence"/>
</dbReference>
<dbReference type="InterPro" id="IPR010179">
    <property type="entry name" value="CRISPR-assoc_prot_Cse3"/>
</dbReference>
<name>A0A656VQH6_SERMA</name>
<evidence type="ECO:0000313" key="2">
    <source>
        <dbReference type="Proteomes" id="UP000037482"/>
    </source>
</evidence>
<sequence>MFLSRVTLDLARLPPVMLDKWLSTQQAYASHQWLWQLFPDEPERCFLFRQESSTVQGQFYLLSEKRPQQQHNLFQIATKPYEPQLVKGMTLFFNLRANPVITRQGKRSDVMMDAKFHAKRQGIPSSEWRIRQEQAAQRWLQEQGERHGFRLTPLMEDFTHVVSFQSQRLSHRNGEKPITFSTVDYAGYLTVTDPALFIKALRSGLGKSKALGCGLMMVKRG</sequence>
<dbReference type="Pfam" id="PF08798">
    <property type="entry name" value="CRISPR_assoc"/>
    <property type="match status" value="1"/>
</dbReference>
<comment type="caution">
    <text evidence="1">The sequence shown here is derived from an EMBL/GenBank/DDBJ whole genome shotgun (WGS) entry which is preliminary data.</text>
</comment>
<gene>
    <name evidence="1" type="primary">casE</name>
    <name evidence="1" type="ORF">AB868_00097</name>
</gene>
<dbReference type="AlphaFoldDB" id="A0A656VQH6"/>
<accession>A0A656VQH6</accession>
<organism evidence="1 2">
    <name type="scientific">Serratia marcescens</name>
    <dbReference type="NCBI Taxonomy" id="615"/>
    <lineage>
        <taxon>Bacteria</taxon>
        <taxon>Pseudomonadati</taxon>
        <taxon>Pseudomonadota</taxon>
        <taxon>Gammaproteobacteria</taxon>
        <taxon>Enterobacterales</taxon>
        <taxon>Yersiniaceae</taxon>
        <taxon>Serratia</taxon>
    </lineage>
</organism>
<protein>
    <submittedName>
        <fullName evidence="1">CRISPR system Cascade subunit CasE</fullName>
    </submittedName>
</protein>
<dbReference type="RefSeq" id="WP_049294728.1">
    <property type="nucleotide sequence ID" value="NZ_CAXONA010000008.1"/>
</dbReference>
<proteinExistence type="predicted"/>
<evidence type="ECO:0000313" key="1">
    <source>
        <dbReference type="EMBL" id="KMU54189.1"/>
    </source>
</evidence>
<dbReference type="NCBIfam" id="TIGR01907">
    <property type="entry name" value="casE_Cse3"/>
    <property type="match status" value="1"/>
</dbReference>
<dbReference type="CDD" id="cd09727">
    <property type="entry name" value="Cas6_I-E"/>
    <property type="match status" value="1"/>
</dbReference>
<dbReference type="SMART" id="SM01101">
    <property type="entry name" value="CRISPR_assoc"/>
    <property type="match status" value="1"/>
</dbReference>
<dbReference type="Gene3D" id="3.30.70.1210">
    <property type="entry name" value="Crispr-associated protein, domain 2"/>
    <property type="match status" value="1"/>
</dbReference>
<dbReference type="SUPFAM" id="SSF117987">
    <property type="entry name" value="CRISPR-associated protein"/>
    <property type="match status" value="2"/>
</dbReference>
<dbReference type="EMBL" id="LFJS01000001">
    <property type="protein sequence ID" value="KMU54189.1"/>
    <property type="molecule type" value="Genomic_DNA"/>
</dbReference>
<reference evidence="1 2" key="1">
    <citation type="submission" date="2015-06" db="EMBL/GenBank/DDBJ databases">
        <title>Draft Genome of Serratia marcescens Strain AH0650_Sm1.</title>
        <authorList>
            <person name="Wan Y."/>
            <person name="Gorrie C."/>
            <person name="Holt K."/>
        </authorList>
    </citation>
    <scope>NUCLEOTIDE SEQUENCE [LARGE SCALE GENOMIC DNA]</scope>
    <source>
        <strain evidence="1 2">AH0650_Sm1</strain>
    </source>
</reference>
<dbReference type="Gene3D" id="3.30.70.1200">
    <property type="entry name" value="Crispr-associated protein, domain 1"/>
    <property type="match status" value="1"/>
</dbReference>